<feature type="compositionally biased region" description="Basic and acidic residues" evidence="10">
    <location>
        <begin position="138"/>
        <end position="149"/>
    </location>
</feature>
<dbReference type="SMART" id="SM00862">
    <property type="entry name" value="Trans_reg_C"/>
    <property type="match status" value="1"/>
</dbReference>
<keyword evidence="2 8" id="KW-0597">Phosphoprotein</keyword>
<evidence type="ECO:0000313" key="13">
    <source>
        <dbReference type="EMBL" id="ACB84568.1"/>
    </source>
</evidence>
<dbReference type="InterPro" id="IPR001867">
    <property type="entry name" value="OmpR/PhoB-type_DNA-bd"/>
</dbReference>
<reference evidence="13 14" key="2">
    <citation type="journal article" date="2011" name="J. Bacteriol.">
        <title>Complete genome sequence of the anaerobic, halophilic alkalithermophile Natranaerobius thermophilus JW/NM-WN-LF.</title>
        <authorList>
            <person name="Zhao B."/>
            <person name="Mesbah N.M."/>
            <person name="Dalin E."/>
            <person name="Goodwin L."/>
            <person name="Nolan M."/>
            <person name="Pitluck S."/>
            <person name="Chertkov O."/>
            <person name="Brettin T.S."/>
            <person name="Han J."/>
            <person name="Larimer F.W."/>
            <person name="Land M.L."/>
            <person name="Hauser L."/>
            <person name="Kyrpides N."/>
            <person name="Wiegel J."/>
        </authorList>
    </citation>
    <scope>NUCLEOTIDE SEQUENCE [LARGE SCALE GENOMIC DNA]</scope>
    <source>
        <strain evidence="14">ATCC BAA-1301 / DSM 18059 / JW/NM-WN-LF</strain>
    </source>
</reference>
<dbReference type="Gene3D" id="6.10.250.690">
    <property type="match status" value="1"/>
</dbReference>
<feature type="domain" description="OmpR/PhoB-type" evidence="12">
    <location>
        <begin position="145"/>
        <end position="244"/>
    </location>
</feature>
<dbReference type="GO" id="GO:0032993">
    <property type="term" value="C:protein-DNA complex"/>
    <property type="evidence" value="ECO:0007669"/>
    <property type="project" value="TreeGrafter"/>
</dbReference>
<feature type="domain" description="Response regulatory" evidence="11">
    <location>
        <begin position="3"/>
        <end position="118"/>
    </location>
</feature>
<evidence type="ECO:0000256" key="3">
    <source>
        <dbReference type="ARBA" id="ARBA00023012"/>
    </source>
</evidence>
<gene>
    <name evidence="13" type="ordered locus">Nther_0984</name>
</gene>
<keyword evidence="4" id="KW-0805">Transcription regulation</keyword>
<evidence type="ECO:0000259" key="12">
    <source>
        <dbReference type="PROSITE" id="PS51755"/>
    </source>
</evidence>
<dbReference type="PANTHER" id="PTHR48111:SF40">
    <property type="entry name" value="PHOSPHATE REGULON TRANSCRIPTIONAL REGULATORY PROTEIN PHOB"/>
    <property type="match status" value="1"/>
</dbReference>
<reference evidence="13 14" key="1">
    <citation type="submission" date="2008-04" db="EMBL/GenBank/DDBJ databases">
        <title>Complete sequence of chromosome of Natranaerobius thermophilus JW/NM-WN-LF.</title>
        <authorList>
            <consortium name="US DOE Joint Genome Institute"/>
            <person name="Copeland A."/>
            <person name="Lucas S."/>
            <person name="Lapidus A."/>
            <person name="Glavina del Rio T."/>
            <person name="Dalin E."/>
            <person name="Tice H."/>
            <person name="Bruce D."/>
            <person name="Goodwin L."/>
            <person name="Pitluck S."/>
            <person name="Chertkov O."/>
            <person name="Brettin T."/>
            <person name="Detter J.C."/>
            <person name="Han C."/>
            <person name="Kuske C.R."/>
            <person name="Schmutz J."/>
            <person name="Larimer F."/>
            <person name="Land M."/>
            <person name="Hauser L."/>
            <person name="Kyrpides N."/>
            <person name="Lykidis A."/>
            <person name="Mesbah N.M."/>
            <person name="Wiegel J."/>
        </authorList>
    </citation>
    <scope>NUCLEOTIDE SEQUENCE [LARGE SCALE GENOMIC DNA]</scope>
    <source>
        <strain evidence="14">ATCC BAA-1301 / DSM 18059 / JW/NM-WN-LF</strain>
    </source>
</reference>
<feature type="compositionally biased region" description="Basic and acidic residues" evidence="10">
    <location>
        <begin position="122"/>
        <end position="131"/>
    </location>
</feature>
<dbReference type="SMART" id="SM00448">
    <property type="entry name" value="REC"/>
    <property type="match status" value="1"/>
</dbReference>
<feature type="region of interest" description="Disordered" evidence="10">
    <location>
        <begin position="122"/>
        <end position="153"/>
    </location>
</feature>
<dbReference type="PROSITE" id="PS50110">
    <property type="entry name" value="RESPONSE_REGULATORY"/>
    <property type="match status" value="1"/>
</dbReference>
<dbReference type="SUPFAM" id="SSF46894">
    <property type="entry name" value="C-terminal effector domain of the bipartite response regulators"/>
    <property type="match status" value="1"/>
</dbReference>
<dbReference type="GO" id="GO:0005829">
    <property type="term" value="C:cytosol"/>
    <property type="evidence" value="ECO:0007669"/>
    <property type="project" value="TreeGrafter"/>
</dbReference>
<dbReference type="GO" id="GO:0000156">
    <property type="term" value="F:phosphorelay response regulator activity"/>
    <property type="evidence" value="ECO:0007669"/>
    <property type="project" value="TreeGrafter"/>
</dbReference>
<feature type="modified residue" description="4-aspartylphosphate" evidence="8">
    <location>
        <position position="52"/>
    </location>
</feature>
<dbReference type="CDD" id="cd00383">
    <property type="entry name" value="trans_reg_C"/>
    <property type="match status" value="1"/>
</dbReference>
<dbReference type="SUPFAM" id="SSF52172">
    <property type="entry name" value="CheY-like"/>
    <property type="match status" value="1"/>
</dbReference>
<evidence type="ECO:0000259" key="11">
    <source>
        <dbReference type="PROSITE" id="PS50110"/>
    </source>
</evidence>
<accession>B2A0K7</accession>
<evidence type="ECO:0000256" key="4">
    <source>
        <dbReference type="ARBA" id="ARBA00023015"/>
    </source>
</evidence>
<evidence type="ECO:0000256" key="1">
    <source>
        <dbReference type="ARBA" id="ARBA00018672"/>
    </source>
</evidence>
<dbReference type="FunFam" id="3.40.50.2300:FF:000001">
    <property type="entry name" value="DNA-binding response regulator PhoB"/>
    <property type="match status" value="1"/>
</dbReference>
<dbReference type="GO" id="GO:0006355">
    <property type="term" value="P:regulation of DNA-templated transcription"/>
    <property type="evidence" value="ECO:0007669"/>
    <property type="project" value="InterPro"/>
</dbReference>
<evidence type="ECO:0000256" key="6">
    <source>
        <dbReference type="ARBA" id="ARBA00023163"/>
    </source>
</evidence>
<dbReference type="eggNOG" id="COG0745">
    <property type="taxonomic scope" value="Bacteria"/>
</dbReference>
<dbReference type="GO" id="GO:0000976">
    <property type="term" value="F:transcription cis-regulatory region binding"/>
    <property type="evidence" value="ECO:0007669"/>
    <property type="project" value="TreeGrafter"/>
</dbReference>
<dbReference type="InterPro" id="IPR039420">
    <property type="entry name" value="WalR-like"/>
</dbReference>
<organism evidence="13 14">
    <name type="scientific">Natranaerobius thermophilus (strain ATCC BAA-1301 / DSM 18059 / JW/NM-WN-LF)</name>
    <dbReference type="NCBI Taxonomy" id="457570"/>
    <lineage>
        <taxon>Bacteria</taxon>
        <taxon>Bacillati</taxon>
        <taxon>Bacillota</taxon>
        <taxon>Clostridia</taxon>
        <taxon>Natranaerobiales</taxon>
        <taxon>Natranaerobiaceae</taxon>
        <taxon>Natranaerobius</taxon>
    </lineage>
</organism>
<dbReference type="PANTHER" id="PTHR48111">
    <property type="entry name" value="REGULATOR OF RPOS"/>
    <property type="match status" value="1"/>
</dbReference>
<dbReference type="Proteomes" id="UP000001683">
    <property type="component" value="Chromosome"/>
</dbReference>
<dbReference type="HOGENOM" id="CLU_000445_30_4_9"/>
<dbReference type="EMBL" id="CP001034">
    <property type="protein sequence ID" value="ACB84568.1"/>
    <property type="molecule type" value="Genomic_DNA"/>
</dbReference>
<keyword evidence="6" id="KW-0804">Transcription</keyword>
<dbReference type="InterPro" id="IPR011006">
    <property type="entry name" value="CheY-like_superfamily"/>
</dbReference>
<keyword evidence="14" id="KW-1185">Reference proteome</keyword>
<evidence type="ECO:0000256" key="9">
    <source>
        <dbReference type="PROSITE-ProRule" id="PRU01091"/>
    </source>
</evidence>
<dbReference type="Gene3D" id="1.10.10.10">
    <property type="entry name" value="Winged helix-like DNA-binding domain superfamily/Winged helix DNA-binding domain"/>
    <property type="match status" value="1"/>
</dbReference>
<dbReference type="OrthoDB" id="9802426at2"/>
<evidence type="ECO:0000256" key="5">
    <source>
        <dbReference type="ARBA" id="ARBA00023125"/>
    </source>
</evidence>
<protein>
    <recommendedName>
        <fullName evidence="1">Stage 0 sporulation protein A homolog</fullName>
    </recommendedName>
</protein>
<evidence type="ECO:0000256" key="2">
    <source>
        <dbReference type="ARBA" id="ARBA00022553"/>
    </source>
</evidence>
<keyword evidence="5 9" id="KW-0238">DNA-binding</keyword>
<evidence type="ECO:0000256" key="8">
    <source>
        <dbReference type="PROSITE-ProRule" id="PRU00169"/>
    </source>
</evidence>
<keyword evidence="3" id="KW-0902">Two-component regulatory system</keyword>
<dbReference type="Pfam" id="PF00072">
    <property type="entry name" value="Response_reg"/>
    <property type="match status" value="1"/>
</dbReference>
<dbReference type="STRING" id="457570.Nther_0984"/>
<dbReference type="FunCoup" id="B2A0K7">
    <property type="interactions" value="295"/>
</dbReference>
<sequence>MHRILLVEDEHHIAKLVNHNLIKEGYEVEHVTHGDEAFNKYFENDYDLIILDLMLPGLDGLEVCRKIRGNSSLHIPVIMLTAKSDEIEKIVGLEMGADDYVTKPFSPRELLARVKAQLRGRTKELTDEKSQDNSNKIFDQRDKSEDVKKNGPLSIKPEKYRAYIENQELQLTPKEFELLNIMVTNSGQVLTREKLLEKIWGYDFLGDTRTVDVHIRHLRQKISEAGGPPDLVETVRGIGYRLKEME</sequence>
<dbReference type="InterPro" id="IPR036388">
    <property type="entry name" value="WH-like_DNA-bd_sf"/>
</dbReference>
<dbReference type="Pfam" id="PF00486">
    <property type="entry name" value="Trans_reg_C"/>
    <property type="match status" value="1"/>
</dbReference>
<dbReference type="RefSeq" id="WP_012447445.1">
    <property type="nucleotide sequence ID" value="NC_010718.1"/>
</dbReference>
<dbReference type="InParanoid" id="B2A0K7"/>
<proteinExistence type="predicted"/>
<dbReference type="FunFam" id="1.10.10.10:FF:000018">
    <property type="entry name" value="DNA-binding response regulator ResD"/>
    <property type="match status" value="1"/>
</dbReference>
<dbReference type="InterPro" id="IPR016032">
    <property type="entry name" value="Sig_transdc_resp-reg_C-effctor"/>
</dbReference>
<name>B2A0K7_NATTJ</name>
<dbReference type="KEGG" id="nth:Nther_0984"/>
<dbReference type="PROSITE" id="PS51755">
    <property type="entry name" value="OMPR_PHOB"/>
    <property type="match status" value="1"/>
</dbReference>
<dbReference type="InterPro" id="IPR001789">
    <property type="entry name" value="Sig_transdc_resp-reg_receiver"/>
</dbReference>
<evidence type="ECO:0000313" key="14">
    <source>
        <dbReference type="Proteomes" id="UP000001683"/>
    </source>
</evidence>
<evidence type="ECO:0000256" key="7">
    <source>
        <dbReference type="ARBA" id="ARBA00024867"/>
    </source>
</evidence>
<evidence type="ECO:0000256" key="10">
    <source>
        <dbReference type="SAM" id="MobiDB-lite"/>
    </source>
</evidence>
<dbReference type="Gene3D" id="3.40.50.2300">
    <property type="match status" value="1"/>
</dbReference>
<feature type="DNA-binding region" description="OmpR/PhoB-type" evidence="9">
    <location>
        <begin position="145"/>
        <end position="244"/>
    </location>
</feature>
<dbReference type="AlphaFoldDB" id="B2A0K7"/>
<comment type="function">
    <text evidence="7">May play the central regulatory role in sporulation. It may be an element of the effector pathway responsible for the activation of sporulation genes in response to nutritional stress. Spo0A may act in concert with spo0H (a sigma factor) to control the expression of some genes that are critical to the sporulation process.</text>
</comment>